<name>A0ACC2X2U4_9TREE</name>
<comment type="caution">
    <text evidence="1">The sequence shown here is derived from an EMBL/GenBank/DDBJ whole genome shotgun (WGS) entry which is preliminary data.</text>
</comment>
<dbReference type="Proteomes" id="UP001234202">
    <property type="component" value="Unassembled WGS sequence"/>
</dbReference>
<protein>
    <submittedName>
        <fullName evidence="1">Uncharacterized protein</fullName>
    </submittedName>
</protein>
<organism evidence="1 2">
    <name type="scientific">Naganishia onofrii</name>
    <dbReference type="NCBI Taxonomy" id="1851511"/>
    <lineage>
        <taxon>Eukaryota</taxon>
        <taxon>Fungi</taxon>
        <taxon>Dikarya</taxon>
        <taxon>Basidiomycota</taxon>
        <taxon>Agaricomycotina</taxon>
        <taxon>Tremellomycetes</taxon>
        <taxon>Filobasidiales</taxon>
        <taxon>Filobasidiaceae</taxon>
        <taxon>Naganishia</taxon>
    </lineage>
</organism>
<accession>A0ACC2X2U4</accession>
<proteinExistence type="predicted"/>
<reference evidence="1" key="1">
    <citation type="submission" date="2023-04" db="EMBL/GenBank/DDBJ databases">
        <title>Draft Genome sequencing of Naganishia species isolated from polar environments using Oxford Nanopore Technology.</title>
        <authorList>
            <person name="Leo P."/>
            <person name="Venkateswaran K."/>
        </authorList>
    </citation>
    <scope>NUCLEOTIDE SEQUENCE</scope>
    <source>
        <strain evidence="1">DBVPG 5303</strain>
    </source>
</reference>
<dbReference type="EMBL" id="JASBWV010000031">
    <property type="protein sequence ID" value="KAJ9117706.1"/>
    <property type="molecule type" value="Genomic_DNA"/>
</dbReference>
<sequence>METVSRAVPMDENTMMDEVSTKPGQEDPINEAFNLAATAISDAESPLNLDRLQLEMRHSLSLYALYQQATKGDLVDENGVSKTGSDVDVPRKPGFLDLRGKAQWAAWQQAQGLSRREAQIARRTRLQCTPEDHTTIQQLLTRLTMLLDAAGEGHIARSEKSTSRSGTPQFELMKQPSPLRPETMSKSSDQTTSPSVSVSGSATESETESDSWLSSRESIDVDDIESKPSTKQEKAITHGTGLERLTDAMRYGRVAAENEDEISLGGDAWSYSRSQSRRASPLETFDPSVSDVLKRLLTENKTLTWRA</sequence>
<evidence type="ECO:0000313" key="1">
    <source>
        <dbReference type="EMBL" id="KAJ9117706.1"/>
    </source>
</evidence>
<keyword evidence="2" id="KW-1185">Reference proteome</keyword>
<evidence type="ECO:0000313" key="2">
    <source>
        <dbReference type="Proteomes" id="UP001234202"/>
    </source>
</evidence>
<gene>
    <name evidence="1" type="ORF">QFC24_006420</name>
</gene>